<dbReference type="PANTHER" id="PTHR36933">
    <property type="entry name" value="SLL0788 PROTEIN"/>
    <property type="match status" value="1"/>
</dbReference>
<evidence type="ECO:0000313" key="2">
    <source>
        <dbReference type="EMBL" id="MFC3860927.1"/>
    </source>
</evidence>
<feature type="domain" description="DUF305" evidence="1">
    <location>
        <begin position="98"/>
        <end position="152"/>
    </location>
</feature>
<keyword evidence="3" id="KW-1185">Reference proteome</keyword>
<dbReference type="PANTHER" id="PTHR36933:SF1">
    <property type="entry name" value="SLL0788 PROTEIN"/>
    <property type="match status" value="1"/>
</dbReference>
<dbReference type="EMBL" id="JBHRZF010000111">
    <property type="protein sequence ID" value="MFC3860927.1"/>
    <property type="molecule type" value="Genomic_DNA"/>
</dbReference>
<gene>
    <name evidence="2" type="ORF">ACFOPQ_09150</name>
</gene>
<dbReference type="InterPro" id="IPR012347">
    <property type="entry name" value="Ferritin-like"/>
</dbReference>
<feature type="domain" description="DUF305" evidence="1">
    <location>
        <begin position="23"/>
        <end position="90"/>
    </location>
</feature>
<name>A0ABV8A9P6_9DEIO</name>
<evidence type="ECO:0000313" key="3">
    <source>
        <dbReference type="Proteomes" id="UP001595748"/>
    </source>
</evidence>
<dbReference type="Proteomes" id="UP001595748">
    <property type="component" value="Unassembled WGS sequence"/>
</dbReference>
<reference evidence="3" key="1">
    <citation type="journal article" date="2019" name="Int. J. Syst. Evol. Microbiol.">
        <title>The Global Catalogue of Microorganisms (GCM) 10K type strain sequencing project: providing services to taxonomists for standard genome sequencing and annotation.</title>
        <authorList>
            <consortium name="The Broad Institute Genomics Platform"/>
            <consortium name="The Broad Institute Genome Sequencing Center for Infectious Disease"/>
            <person name="Wu L."/>
            <person name="Ma J."/>
        </authorList>
    </citation>
    <scope>NUCLEOTIDE SEQUENCE [LARGE SCALE GENOMIC DNA]</scope>
    <source>
        <strain evidence="3">CCTCC AB 2013263</strain>
    </source>
</reference>
<dbReference type="Gene3D" id="1.20.1260.10">
    <property type="match status" value="2"/>
</dbReference>
<dbReference type="RefSeq" id="WP_380077324.1">
    <property type="nucleotide sequence ID" value="NZ_JBHRZF010000111.1"/>
</dbReference>
<proteinExistence type="predicted"/>
<dbReference type="InterPro" id="IPR005183">
    <property type="entry name" value="DUF305_CopM-like"/>
</dbReference>
<comment type="caution">
    <text evidence="2">The sequence shown here is derived from an EMBL/GenBank/DDBJ whole genome shotgun (WGS) entry which is preliminary data.</text>
</comment>
<sequence>MTMQDMNAADMKTLRPLKGQAFDIAFAQRMIVHHGMAVDMAQYALKNARDARVKKNAQEVITVQNREIEQMKGWLNRWKASVPKASPATMTEVKGGADRWFLTEMIPHHQGAIDMAKLAQTRSTNRNVLNMAAAILNTQQAEINQYRVWLKSVK</sequence>
<protein>
    <submittedName>
        <fullName evidence="2">DUF305 domain-containing protein</fullName>
    </submittedName>
</protein>
<accession>A0ABV8A9P6</accession>
<organism evidence="2 3">
    <name type="scientific">Deinococcus antarcticus</name>
    <dbReference type="NCBI Taxonomy" id="1298767"/>
    <lineage>
        <taxon>Bacteria</taxon>
        <taxon>Thermotogati</taxon>
        <taxon>Deinococcota</taxon>
        <taxon>Deinococci</taxon>
        <taxon>Deinococcales</taxon>
        <taxon>Deinococcaceae</taxon>
        <taxon>Deinococcus</taxon>
    </lineage>
</organism>
<evidence type="ECO:0000259" key="1">
    <source>
        <dbReference type="Pfam" id="PF03713"/>
    </source>
</evidence>
<dbReference type="Pfam" id="PF03713">
    <property type="entry name" value="DUF305"/>
    <property type="match status" value="2"/>
</dbReference>